<evidence type="ECO:0000313" key="3">
    <source>
        <dbReference type="Proteomes" id="UP000295157"/>
    </source>
</evidence>
<dbReference type="RefSeq" id="WP_132334227.1">
    <property type="nucleotide sequence ID" value="NZ_SMJZ01000076.1"/>
</dbReference>
<dbReference type="InterPro" id="IPR009492">
    <property type="entry name" value="TniQ"/>
</dbReference>
<dbReference type="OrthoDB" id="3874088at2"/>
<dbReference type="AlphaFoldDB" id="A0A4R4NCH4"/>
<dbReference type="EMBL" id="SMJZ01000076">
    <property type="protein sequence ID" value="TDC05080.1"/>
    <property type="molecule type" value="Genomic_DNA"/>
</dbReference>
<protein>
    <recommendedName>
        <fullName evidence="1">TniQ domain-containing protein</fullName>
    </recommendedName>
</protein>
<proteinExistence type="predicted"/>
<evidence type="ECO:0000313" key="2">
    <source>
        <dbReference type="EMBL" id="TDC05080.1"/>
    </source>
</evidence>
<evidence type="ECO:0000259" key="1">
    <source>
        <dbReference type="Pfam" id="PF06527"/>
    </source>
</evidence>
<name>A0A4R4NCH4_9ACTN</name>
<dbReference type="Pfam" id="PF06527">
    <property type="entry name" value="TniQ"/>
    <property type="match status" value="1"/>
</dbReference>
<feature type="domain" description="TniQ" evidence="1">
    <location>
        <begin position="13"/>
        <end position="133"/>
    </location>
</feature>
<accession>A0A4R4NCH4</accession>
<reference evidence="2 3" key="1">
    <citation type="submission" date="2019-02" db="EMBL/GenBank/DDBJ databases">
        <title>Draft genome sequences of novel Actinobacteria.</title>
        <authorList>
            <person name="Sahin N."/>
            <person name="Ay H."/>
            <person name="Saygin H."/>
        </authorList>
    </citation>
    <scope>NUCLEOTIDE SEQUENCE [LARGE SCALE GENOMIC DNA]</scope>
    <source>
        <strain evidence="2 3">KC201</strain>
    </source>
</reference>
<comment type="caution">
    <text evidence="2">The sequence shown here is derived from an EMBL/GenBank/DDBJ whole genome shotgun (WGS) entry which is preliminary data.</text>
</comment>
<gene>
    <name evidence="2" type="ORF">E1267_20635</name>
</gene>
<sequence length="137" mass="14836">MTVGLPRRLALVAEPRAGESFASWVDRMAVRNGCPLWMIAEALGLDVRTSSDVRSLAYGVVATPERCRAIEAATGVRAEIVRGMHLEVFDGSAVNLSGVRMGDAESVRRTEGREWVQFFGSRACPKCLVASDGAWPL</sequence>
<dbReference type="Proteomes" id="UP000295157">
    <property type="component" value="Unassembled WGS sequence"/>
</dbReference>
<organism evidence="2 3">
    <name type="scientific">Nonomuraea longispora</name>
    <dbReference type="NCBI Taxonomy" id="1848320"/>
    <lineage>
        <taxon>Bacteria</taxon>
        <taxon>Bacillati</taxon>
        <taxon>Actinomycetota</taxon>
        <taxon>Actinomycetes</taxon>
        <taxon>Streptosporangiales</taxon>
        <taxon>Streptosporangiaceae</taxon>
        <taxon>Nonomuraea</taxon>
    </lineage>
</organism>
<keyword evidence="3" id="KW-1185">Reference proteome</keyword>